<sequence length="159" mass="17553">MYPYQNTNYPSPNMARPFIPSHMEGGQSYFWVPSSRGQTVPSNAVVCGKDKDGSDIYVGQATYGGDELPAKIIPRRREAYVCFNEKEMPVSDYRILVEKKLTWVHNVGGRIPPGAVPAGRTFSGETLYVGRKIVEGRTTAVGKVHPSHGCLYVPYGGRN</sequence>
<protein>
    <submittedName>
        <fullName evidence="1">Uncharacterized protein</fullName>
    </submittedName>
</protein>
<evidence type="ECO:0000313" key="1">
    <source>
        <dbReference type="EMBL" id="KAL3281867.1"/>
    </source>
</evidence>
<gene>
    <name evidence="1" type="ORF">HHI36_005072</name>
</gene>
<dbReference type="AlphaFoldDB" id="A0ABD2NTK7"/>
<dbReference type="EMBL" id="JABFTP020000144">
    <property type="protein sequence ID" value="KAL3281867.1"/>
    <property type="molecule type" value="Genomic_DNA"/>
</dbReference>
<comment type="caution">
    <text evidence="1">The sequence shown here is derived from an EMBL/GenBank/DDBJ whole genome shotgun (WGS) entry which is preliminary data.</text>
</comment>
<keyword evidence="2" id="KW-1185">Reference proteome</keyword>
<dbReference type="PANTHER" id="PTHR31649:SF10">
    <property type="entry name" value="IP19903P-RELATED"/>
    <property type="match status" value="1"/>
</dbReference>
<name>A0ABD2NTK7_9CUCU</name>
<organism evidence="1 2">
    <name type="scientific">Cryptolaemus montrouzieri</name>
    <dbReference type="NCBI Taxonomy" id="559131"/>
    <lineage>
        <taxon>Eukaryota</taxon>
        <taxon>Metazoa</taxon>
        <taxon>Ecdysozoa</taxon>
        <taxon>Arthropoda</taxon>
        <taxon>Hexapoda</taxon>
        <taxon>Insecta</taxon>
        <taxon>Pterygota</taxon>
        <taxon>Neoptera</taxon>
        <taxon>Endopterygota</taxon>
        <taxon>Coleoptera</taxon>
        <taxon>Polyphaga</taxon>
        <taxon>Cucujiformia</taxon>
        <taxon>Coccinelloidea</taxon>
        <taxon>Coccinellidae</taxon>
        <taxon>Scymninae</taxon>
        <taxon>Scymnini</taxon>
        <taxon>Cryptolaemus</taxon>
    </lineage>
</organism>
<proteinExistence type="predicted"/>
<reference evidence="1 2" key="1">
    <citation type="journal article" date="2021" name="BMC Biol.">
        <title>Horizontally acquired antibacterial genes associated with adaptive radiation of ladybird beetles.</title>
        <authorList>
            <person name="Li H.S."/>
            <person name="Tang X.F."/>
            <person name="Huang Y.H."/>
            <person name="Xu Z.Y."/>
            <person name="Chen M.L."/>
            <person name="Du X.Y."/>
            <person name="Qiu B.Y."/>
            <person name="Chen P.T."/>
            <person name="Zhang W."/>
            <person name="Slipinski A."/>
            <person name="Escalona H.E."/>
            <person name="Waterhouse R.M."/>
            <person name="Zwick A."/>
            <person name="Pang H."/>
        </authorList>
    </citation>
    <scope>NUCLEOTIDE SEQUENCE [LARGE SCALE GENOMIC DNA]</scope>
    <source>
        <strain evidence="1">SYSU2018</strain>
    </source>
</reference>
<dbReference type="Pfam" id="PF11901">
    <property type="entry name" value="DM9"/>
    <property type="match status" value="1"/>
</dbReference>
<accession>A0ABD2NTK7</accession>
<dbReference type="PANTHER" id="PTHR31649">
    <property type="entry name" value="AGAP009604-PA"/>
    <property type="match status" value="1"/>
</dbReference>
<dbReference type="InterPro" id="IPR006616">
    <property type="entry name" value="DM9_repeat"/>
</dbReference>
<dbReference type="Proteomes" id="UP001516400">
    <property type="component" value="Unassembled WGS sequence"/>
</dbReference>
<evidence type="ECO:0000313" key="2">
    <source>
        <dbReference type="Proteomes" id="UP001516400"/>
    </source>
</evidence>
<dbReference type="SMART" id="SM00696">
    <property type="entry name" value="DM9"/>
    <property type="match status" value="2"/>
</dbReference>